<reference evidence="2 3" key="1">
    <citation type="submission" date="2018-02" db="EMBL/GenBank/DDBJ databases">
        <title>Genome sequence of the basidiomycete white-rot fungus Phlebia centrifuga.</title>
        <authorList>
            <person name="Granchi Z."/>
            <person name="Peng M."/>
            <person name="de Vries R.P."/>
            <person name="Hilden K."/>
            <person name="Makela M.R."/>
            <person name="Grigoriev I."/>
            <person name="Riley R."/>
        </authorList>
    </citation>
    <scope>NUCLEOTIDE SEQUENCE [LARGE SCALE GENOMIC DNA]</scope>
    <source>
        <strain evidence="2 3">FBCC195</strain>
    </source>
</reference>
<dbReference type="Proteomes" id="UP000186601">
    <property type="component" value="Unassembled WGS sequence"/>
</dbReference>
<organism evidence="2 3">
    <name type="scientific">Hermanssonia centrifuga</name>
    <dbReference type="NCBI Taxonomy" id="98765"/>
    <lineage>
        <taxon>Eukaryota</taxon>
        <taxon>Fungi</taxon>
        <taxon>Dikarya</taxon>
        <taxon>Basidiomycota</taxon>
        <taxon>Agaricomycotina</taxon>
        <taxon>Agaricomycetes</taxon>
        <taxon>Polyporales</taxon>
        <taxon>Meruliaceae</taxon>
        <taxon>Hermanssonia</taxon>
    </lineage>
</organism>
<protein>
    <submittedName>
        <fullName evidence="2">Uncharacterized protein</fullName>
    </submittedName>
</protein>
<dbReference type="AlphaFoldDB" id="A0A1U7KFH9"/>
<evidence type="ECO:0000256" key="1">
    <source>
        <dbReference type="SAM" id="MobiDB-lite"/>
    </source>
</evidence>
<sequence>MLASDAKHDDEGNDIRNPNGALIPVQYEPKAKDFMNPTYIPMHNYVSAECDLDIESVLLEYLVQVLK</sequence>
<feature type="compositionally biased region" description="Basic and acidic residues" evidence="1">
    <location>
        <begin position="1"/>
        <end position="14"/>
    </location>
</feature>
<proteinExistence type="predicted"/>
<feature type="region of interest" description="Disordered" evidence="1">
    <location>
        <begin position="1"/>
        <end position="21"/>
    </location>
</feature>
<comment type="caution">
    <text evidence="2">The sequence shown here is derived from an EMBL/GenBank/DDBJ whole genome shotgun (WGS) entry which is preliminary data.</text>
</comment>
<name>A0A1U7KFH9_9APHY</name>
<accession>A0A1U7KFH9</accession>
<dbReference type="EMBL" id="MLYV02000561">
    <property type="protein sequence ID" value="PSR83378.1"/>
    <property type="molecule type" value="Genomic_DNA"/>
</dbReference>
<keyword evidence="3" id="KW-1185">Reference proteome</keyword>
<gene>
    <name evidence="2" type="ORF">PHLCEN_2v5757</name>
</gene>
<evidence type="ECO:0000313" key="2">
    <source>
        <dbReference type="EMBL" id="PSR83378.1"/>
    </source>
</evidence>
<evidence type="ECO:0000313" key="3">
    <source>
        <dbReference type="Proteomes" id="UP000186601"/>
    </source>
</evidence>